<protein>
    <recommendedName>
        <fullName evidence="4">Pentacotripeptide-repeat region of PRORP domain-containing protein</fullName>
    </recommendedName>
</protein>
<evidence type="ECO:0000256" key="1">
    <source>
        <dbReference type="SAM" id="MobiDB-lite"/>
    </source>
</evidence>
<dbReference type="OrthoDB" id="10528852at2759"/>
<gene>
    <name evidence="2" type="ORF">MICPUN_61958</name>
</gene>
<proteinExistence type="predicted"/>
<evidence type="ECO:0008006" key="4">
    <source>
        <dbReference type="Google" id="ProtNLM"/>
    </source>
</evidence>
<dbReference type="Proteomes" id="UP000002009">
    <property type="component" value="Chromosome 10"/>
</dbReference>
<dbReference type="KEGG" id="mis:MICPUN_61958"/>
<keyword evidence="3" id="KW-1185">Reference proteome</keyword>
<feature type="compositionally biased region" description="Basic residues" evidence="1">
    <location>
        <begin position="54"/>
        <end position="65"/>
    </location>
</feature>
<evidence type="ECO:0000313" key="3">
    <source>
        <dbReference type="Proteomes" id="UP000002009"/>
    </source>
</evidence>
<feature type="region of interest" description="Disordered" evidence="1">
    <location>
        <begin position="1"/>
        <end position="98"/>
    </location>
</feature>
<dbReference type="EMBL" id="CP001576">
    <property type="protein sequence ID" value="ACO69762.1"/>
    <property type="molecule type" value="Genomic_DNA"/>
</dbReference>
<dbReference type="InParanoid" id="C1FH50"/>
<sequence length="224" mass="23821">MSRALTAPVGATGTHARRRCAASRCSSSGPTTRWTRATRCDASVGKEDAGNGSRPKRPARVPRRVPRPDAGGGDAPAPTTKSKPAVRRRTVAATDRGKALTDEEKAVRMRELRERAAAPRVAELAEAVRRACDAGEYKPAQAAYAELKAVPDGVVPPDVFETMLSLCARLRMPSSAEGVFIDSLAAGAAPTESACWKLLETFESSGESRRAEKVLAYMESRGIG</sequence>
<name>C1FH50_MICCC</name>
<reference evidence="2 3" key="1">
    <citation type="journal article" date="2009" name="Science">
        <title>Green evolution and dynamic adaptations revealed by genomes of the marine picoeukaryotes Micromonas.</title>
        <authorList>
            <person name="Worden A.Z."/>
            <person name="Lee J.H."/>
            <person name="Mock T."/>
            <person name="Rouze P."/>
            <person name="Simmons M.P."/>
            <person name="Aerts A.L."/>
            <person name="Allen A.E."/>
            <person name="Cuvelier M.L."/>
            <person name="Derelle E."/>
            <person name="Everett M.V."/>
            <person name="Foulon E."/>
            <person name="Grimwood J."/>
            <person name="Gundlach H."/>
            <person name="Henrissat B."/>
            <person name="Napoli C."/>
            <person name="McDonald S.M."/>
            <person name="Parker M.S."/>
            <person name="Rombauts S."/>
            <person name="Salamov A."/>
            <person name="Von Dassow P."/>
            <person name="Badger J.H."/>
            <person name="Coutinho P.M."/>
            <person name="Demir E."/>
            <person name="Dubchak I."/>
            <person name="Gentemann C."/>
            <person name="Eikrem W."/>
            <person name="Gready J.E."/>
            <person name="John U."/>
            <person name="Lanier W."/>
            <person name="Lindquist E.A."/>
            <person name="Lucas S."/>
            <person name="Mayer K.F."/>
            <person name="Moreau H."/>
            <person name="Not F."/>
            <person name="Otillar R."/>
            <person name="Panaud O."/>
            <person name="Pangilinan J."/>
            <person name="Paulsen I."/>
            <person name="Piegu B."/>
            <person name="Poliakov A."/>
            <person name="Robbens S."/>
            <person name="Schmutz J."/>
            <person name="Toulza E."/>
            <person name="Wyss T."/>
            <person name="Zelensky A."/>
            <person name="Zhou K."/>
            <person name="Armbrust E.V."/>
            <person name="Bhattacharya D."/>
            <person name="Goodenough U.W."/>
            <person name="Van de Peer Y."/>
            <person name="Grigoriev I.V."/>
        </authorList>
    </citation>
    <scope>NUCLEOTIDE SEQUENCE [LARGE SCALE GENOMIC DNA]</scope>
    <source>
        <strain evidence="3">RCC299 / NOUM17</strain>
    </source>
</reference>
<dbReference type="AlphaFoldDB" id="C1FH50"/>
<dbReference type="GeneID" id="8246782"/>
<organism evidence="2 3">
    <name type="scientific">Micromonas commoda (strain RCC299 / NOUM17 / CCMP2709)</name>
    <name type="common">Picoplanktonic green alga</name>
    <dbReference type="NCBI Taxonomy" id="296587"/>
    <lineage>
        <taxon>Eukaryota</taxon>
        <taxon>Viridiplantae</taxon>
        <taxon>Chlorophyta</taxon>
        <taxon>Mamiellophyceae</taxon>
        <taxon>Mamiellales</taxon>
        <taxon>Mamiellaceae</taxon>
        <taxon>Micromonas</taxon>
    </lineage>
</organism>
<dbReference type="OMA" id="TETICWK"/>
<dbReference type="InterPro" id="IPR011990">
    <property type="entry name" value="TPR-like_helical_dom_sf"/>
</dbReference>
<evidence type="ECO:0000313" key="2">
    <source>
        <dbReference type="EMBL" id="ACO69762.1"/>
    </source>
</evidence>
<dbReference type="RefSeq" id="XP_002508504.1">
    <property type="nucleotide sequence ID" value="XM_002508458.1"/>
</dbReference>
<accession>C1FH50</accession>
<dbReference type="Gene3D" id="1.25.40.10">
    <property type="entry name" value="Tetratricopeptide repeat domain"/>
    <property type="match status" value="1"/>
</dbReference>